<protein>
    <submittedName>
        <fullName evidence="2">Uncharacterized protein</fullName>
    </submittedName>
</protein>
<keyword evidence="1" id="KW-0472">Membrane</keyword>
<gene>
    <name evidence="2" type="ORF">CLV37_107110</name>
</gene>
<dbReference type="RefSeq" id="WP_106211624.1">
    <property type="nucleotide sequence ID" value="NZ_PVZF01000007.1"/>
</dbReference>
<organism evidence="2 3">
    <name type="scientific">Kineococcus rhizosphaerae</name>
    <dbReference type="NCBI Taxonomy" id="559628"/>
    <lineage>
        <taxon>Bacteria</taxon>
        <taxon>Bacillati</taxon>
        <taxon>Actinomycetota</taxon>
        <taxon>Actinomycetes</taxon>
        <taxon>Kineosporiales</taxon>
        <taxon>Kineosporiaceae</taxon>
        <taxon>Kineococcus</taxon>
    </lineage>
</organism>
<name>A0A2T0R2J4_9ACTN</name>
<proteinExistence type="predicted"/>
<dbReference type="Proteomes" id="UP000238083">
    <property type="component" value="Unassembled WGS sequence"/>
</dbReference>
<feature type="transmembrane region" description="Helical" evidence="1">
    <location>
        <begin position="42"/>
        <end position="59"/>
    </location>
</feature>
<sequence>MLTPAPTTGVLRRWRAGAVSATVLGLAAGAHVAAGGRLPGPFLFTAVAVVVSAVCLLLAGRRLSWPVLSAVLGGGQLALHEVFDACSGPMATVVTSGHHQTLVLSGTADPMTPSPVMTGAHLLATVLAVVALQHGESLVWSLWAWLRPVVRVLLALVRFVRARVVPAPVPVVPRPRAVVARRVRRRGPPRVPALATTF</sequence>
<dbReference type="OrthoDB" id="4939448at2"/>
<evidence type="ECO:0000313" key="3">
    <source>
        <dbReference type="Proteomes" id="UP000238083"/>
    </source>
</evidence>
<comment type="caution">
    <text evidence="2">The sequence shown here is derived from an EMBL/GenBank/DDBJ whole genome shotgun (WGS) entry which is preliminary data.</text>
</comment>
<keyword evidence="3" id="KW-1185">Reference proteome</keyword>
<keyword evidence="1" id="KW-1133">Transmembrane helix</keyword>
<keyword evidence="1" id="KW-0812">Transmembrane</keyword>
<accession>A0A2T0R2J4</accession>
<dbReference type="AlphaFoldDB" id="A0A2T0R2J4"/>
<reference evidence="2 3" key="1">
    <citation type="submission" date="2018-03" db="EMBL/GenBank/DDBJ databases">
        <title>Genomic Encyclopedia of Archaeal and Bacterial Type Strains, Phase II (KMG-II): from individual species to whole genera.</title>
        <authorList>
            <person name="Goeker M."/>
        </authorList>
    </citation>
    <scope>NUCLEOTIDE SEQUENCE [LARGE SCALE GENOMIC DNA]</scope>
    <source>
        <strain evidence="2 3">DSM 19711</strain>
    </source>
</reference>
<evidence type="ECO:0000256" key="1">
    <source>
        <dbReference type="SAM" id="Phobius"/>
    </source>
</evidence>
<evidence type="ECO:0000313" key="2">
    <source>
        <dbReference type="EMBL" id="PRY13991.1"/>
    </source>
</evidence>
<dbReference type="EMBL" id="PVZF01000007">
    <property type="protein sequence ID" value="PRY13991.1"/>
    <property type="molecule type" value="Genomic_DNA"/>
</dbReference>